<dbReference type="InterPro" id="IPR000182">
    <property type="entry name" value="GNAT_dom"/>
</dbReference>
<dbReference type="Pfam" id="PF00196">
    <property type="entry name" value="GerE"/>
    <property type="match status" value="1"/>
</dbReference>
<dbReference type="AlphaFoldDB" id="A0A6J7IML1"/>
<protein>
    <submittedName>
        <fullName evidence="6">Unannotated protein</fullName>
    </submittedName>
</protein>
<dbReference type="SUPFAM" id="SSF55729">
    <property type="entry name" value="Acyl-CoA N-acyltransferases (Nat)"/>
    <property type="match status" value="1"/>
</dbReference>
<keyword evidence="3" id="KW-0804">Transcription</keyword>
<dbReference type="InterPro" id="IPR000792">
    <property type="entry name" value="Tscrpt_reg_LuxR_C"/>
</dbReference>
<feature type="domain" description="HTH luxR-type" evidence="4">
    <location>
        <begin position="214"/>
        <end position="279"/>
    </location>
</feature>
<feature type="domain" description="N-acetyltransferase" evidence="5">
    <location>
        <begin position="49"/>
        <end position="203"/>
    </location>
</feature>
<dbReference type="InterPro" id="IPR016032">
    <property type="entry name" value="Sig_transdc_resp-reg_C-effctor"/>
</dbReference>
<dbReference type="SMART" id="SM00421">
    <property type="entry name" value="HTH_LUXR"/>
    <property type="match status" value="1"/>
</dbReference>
<dbReference type="EMBL" id="CAFBNB010000120">
    <property type="protein sequence ID" value="CAB4931552.1"/>
    <property type="molecule type" value="Genomic_DNA"/>
</dbReference>
<evidence type="ECO:0000256" key="2">
    <source>
        <dbReference type="ARBA" id="ARBA00023125"/>
    </source>
</evidence>
<gene>
    <name evidence="6" type="ORF">UFOPK3720_00736</name>
</gene>
<reference evidence="6" key="1">
    <citation type="submission" date="2020-05" db="EMBL/GenBank/DDBJ databases">
        <authorList>
            <person name="Chiriac C."/>
            <person name="Salcher M."/>
            <person name="Ghai R."/>
            <person name="Kavagutti S V."/>
        </authorList>
    </citation>
    <scope>NUCLEOTIDE SEQUENCE</scope>
</reference>
<dbReference type="PROSITE" id="PS50043">
    <property type="entry name" value="HTH_LUXR_2"/>
    <property type="match status" value="1"/>
</dbReference>
<dbReference type="InterPro" id="IPR036388">
    <property type="entry name" value="WH-like_DNA-bd_sf"/>
</dbReference>
<dbReference type="Gene3D" id="3.40.630.30">
    <property type="match status" value="1"/>
</dbReference>
<organism evidence="6">
    <name type="scientific">freshwater metagenome</name>
    <dbReference type="NCBI Taxonomy" id="449393"/>
    <lineage>
        <taxon>unclassified sequences</taxon>
        <taxon>metagenomes</taxon>
        <taxon>ecological metagenomes</taxon>
    </lineage>
</organism>
<keyword evidence="1" id="KW-0805">Transcription regulation</keyword>
<keyword evidence="2" id="KW-0238">DNA-binding</keyword>
<dbReference type="SUPFAM" id="SSF46894">
    <property type="entry name" value="C-terminal effector domain of the bipartite response regulators"/>
    <property type="match status" value="1"/>
</dbReference>
<proteinExistence type="predicted"/>
<evidence type="ECO:0000259" key="4">
    <source>
        <dbReference type="PROSITE" id="PS50043"/>
    </source>
</evidence>
<evidence type="ECO:0000256" key="3">
    <source>
        <dbReference type="ARBA" id="ARBA00023163"/>
    </source>
</evidence>
<dbReference type="GO" id="GO:0003677">
    <property type="term" value="F:DNA binding"/>
    <property type="evidence" value="ECO:0007669"/>
    <property type="project" value="UniProtKB-KW"/>
</dbReference>
<dbReference type="Pfam" id="PF13302">
    <property type="entry name" value="Acetyltransf_3"/>
    <property type="match status" value="1"/>
</dbReference>
<accession>A0A6J7IML1</accession>
<dbReference type="GO" id="GO:0016747">
    <property type="term" value="F:acyltransferase activity, transferring groups other than amino-acyl groups"/>
    <property type="evidence" value="ECO:0007669"/>
    <property type="project" value="InterPro"/>
</dbReference>
<evidence type="ECO:0000256" key="1">
    <source>
        <dbReference type="ARBA" id="ARBA00023015"/>
    </source>
</evidence>
<dbReference type="PANTHER" id="PTHR44688:SF16">
    <property type="entry name" value="DNA-BINDING TRANSCRIPTIONAL ACTIVATOR DEVR_DOSR"/>
    <property type="match status" value="1"/>
</dbReference>
<name>A0A6J7IML1_9ZZZZ</name>
<dbReference type="PROSITE" id="PS51186">
    <property type="entry name" value="GNAT"/>
    <property type="match status" value="1"/>
</dbReference>
<dbReference type="Gene3D" id="1.10.10.10">
    <property type="entry name" value="Winged helix-like DNA-binding domain superfamily/Winged helix DNA-binding domain"/>
    <property type="match status" value="1"/>
</dbReference>
<sequence>MPTPPPPAAKGGTPPILSDGVVLLRPPGPQDAPDITEACQDPDIVRWTTVPTPYTLEDAHIWIAEHGVGEHSVGEDSVEEHSVEEHSVERWWGAPTWAITLGGGRWGGTVDLRLDGAGGAEVGYLVAPWLRGNQVATRALRLACGWAFMALKLEVIRWYANVGNEPSRTVATKVGFRVHRDTIRLGLVQRGARIDGWIGDLLPGDLADASARRSPFTGPSLTPREREVLDQLSAGHSNRAISQSMGISENTVKNHVRKILEKLQATSRVEAVIKGVHEGLTEIR</sequence>
<evidence type="ECO:0000313" key="6">
    <source>
        <dbReference type="EMBL" id="CAB4931552.1"/>
    </source>
</evidence>
<dbReference type="GO" id="GO:0006355">
    <property type="term" value="P:regulation of DNA-templated transcription"/>
    <property type="evidence" value="ECO:0007669"/>
    <property type="project" value="InterPro"/>
</dbReference>
<evidence type="ECO:0000259" key="5">
    <source>
        <dbReference type="PROSITE" id="PS51186"/>
    </source>
</evidence>
<dbReference type="PANTHER" id="PTHR44688">
    <property type="entry name" value="DNA-BINDING TRANSCRIPTIONAL ACTIVATOR DEVR_DOSR"/>
    <property type="match status" value="1"/>
</dbReference>
<dbReference type="CDD" id="cd06170">
    <property type="entry name" value="LuxR_C_like"/>
    <property type="match status" value="1"/>
</dbReference>
<dbReference type="InterPro" id="IPR016181">
    <property type="entry name" value="Acyl_CoA_acyltransferase"/>
</dbReference>
<dbReference type="PRINTS" id="PR00038">
    <property type="entry name" value="HTHLUXR"/>
</dbReference>